<dbReference type="eggNOG" id="COG4391">
    <property type="taxonomic scope" value="Bacteria"/>
</dbReference>
<protein>
    <recommendedName>
        <fullName evidence="1">Zinc finger CHCC-type domain-containing protein</fullName>
    </recommendedName>
</protein>
<name>Q3SH05_THIDA</name>
<reference evidence="2 3" key="1">
    <citation type="journal article" date="2006" name="J. Bacteriol.">
        <title>The genome sequence of the obligately chemolithoautotrophic, facultatively anaerobic bacterium Thiobacillus denitrificans.</title>
        <authorList>
            <person name="Beller H.R."/>
            <person name="Chain P.S."/>
            <person name="Letain T.E."/>
            <person name="Chakicherla A."/>
            <person name="Larimer F.W."/>
            <person name="Richardson P.M."/>
            <person name="Coleman M.A."/>
            <person name="Wood A.P."/>
            <person name="Kelly D.P."/>
        </authorList>
    </citation>
    <scope>NUCLEOTIDE SEQUENCE [LARGE SCALE GENOMIC DNA]</scope>
    <source>
        <strain evidence="2 3">ATCC 25259</strain>
    </source>
</reference>
<evidence type="ECO:0000313" key="3">
    <source>
        <dbReference type="Proteomes" id="UP000008291"/>
    </source>
</evidence>
<evidence type="ECO:0000313" key="2">
    <source>
        <dbReference type="EMBL" id="AAZ98088.1"/>
    </source>
</evidence>
<proteinExistence type="predicted"/>
<accession>Q3SH05</accession>
<dbReference type="OrthoDB" id="9806844at2"/>
<dbReference type="InterPro" id="IPR019401">
    <property type="entry name" value="Znf_CHCC"/>
</dbReference>
<organism evidence="2 3">
    <name type="scientific">Thiobacillus denitrificans (strain ATCC 25259 / T1)</name>
    <dbReference type="NCBI Taxonomy" id="292415"/>
    <lineage>
        <taxon>Bacteria</taxon>
        <taxon>Pseudomonadati</taxon>
        <taxon>Pseudomonadota</taxon>
        <taxon>Betaproteobacteria</taxon>
        <taxon>Nitrosomonadales</taxon>
        <taxon>Thiobacillaceae</taxon>
        <taxon>Thiobacillus</taxon>
    </lineage>
</organism>
<dbReference type="Pfam" id="PF10276">
    <property type="entry name" value="zf-CHCC"/>
    <property type="match status" value="1"/>
</dbReference>
<dbReference type="EMBL" id="CP000116">
    <property type="protein sequence ID" value="AAZ98088.1"/>
    <property type="molecule type" value="Genomic_DNA"/>
</dbReference>
<dbReference type="HOGENOM" id="CLU_083053_4_1_4"/>
<dbReference type="STRING" id="292415.Tbd_2135"/>
<dbReference type="KEGG" id="tbd:Tbd_2135"/>
<gene>
    <name evidence="2" type="ordered locus">Tbd_2135</name>
</gene>
<dbReference type="Proteomes" id="UP000008291">
    <property type="component" value="Chromosome"/>
</dbReference>
<evidence type="ECO:0000259" key="1">
    <source>
        <dbReference type="Pfam" id="PF10276"/>
    </source>
</evidence>
<dbReference type="Gene3D" id="2.60.260.40">
    <property type="entry name" value="q5lls5 like domains"/>
    <property type="match status" value="1"/>
</dbReference>
<sequence>MSEPRDDNLERPDGKANNTQRVIEVSESDLPLHCPMPQHADWSAHPRVYLPIEVRGDALCPYCGTLYRLKGKPSGSRH</sequence>
<dbReference type="RefSeq" id="WP_011312647.1">
    <property type="nucleotide sequence ID" value="NC_007404.1"/>
</dbReference>
<dbReference type="AlphaFoldDB" id="Q3SH05"/>
<keyword evidence="3" id="KW-1185">Reference proteome</keyword>
<feature type="domain" description="Zinc finger CHCC-type" evidence="1">
    <location>
        <begin position="44"/>
        <end position="67"/>
    </location>
</feature>